<dbReference type="InterPro" id="IPR007211">
    <property type="entry name" value="DUF378"/>
</dbReference>
<dbReference type="Pfam" id="PF04070">
    <property type="entry name" value="DUF378"/>
    <property type="match status" value="1"/>
</dbReference>
<name>A0A6C0BGE2_9ZZZZ</name>
<feature type="transmembrane region" description="Helical" evidence="1">
    <location>
        <begin position="44"/>
        <end position="64"/>
    </location>
</feature>
<evidence type="ECO:0000256" key="1">
    <source>
        <dbReference type="SAM" id="Phobius"/>
    </source>
</evidence>
<accession>A0A6C0BGE2</accession>
<dbReference type="AlphaFoldDB" id="A0A6C0BGE2"/>
<evidence type="ECO:0008006" key="3">
    <source>
        <dbReference type="Google" id="ProtNLM"/>
    </source>
</evidence>
<evidence type="ECO:0000313" key="2">
    <source>
        <dbReference type="EMBL" id="QHS90468.1"/>
    </source>
</evidence>
<keyword evidence="1" id="KW-0472">Membrane</keyword>
<reference evidence="2" key="1">
    <citation type="journal article" date="2020" name="Nature">
        <title>Giant virus diversity and host interactions through global metagenomics.</title>
        <authorList>
            <person name="Schulz F."/>
            <person name="Roux S."/>
            <person name="Paez-Espino D."/>
            <person name="Jungbluth S."/>
            <person name="Walsh D.A."/>
            <person name="Denef V.J."/>
            <person name="McMahon K.D."/>
            <person name="Konstantinidis K.T."/>
            <person name="Eloe-Fadrosh E.A."/>
            <person name="Kyrpides N.C."/>
            <person name="Woyke T."/>
        </authorList>
    </citation>
    <scope>NUCLEOTIDE SEQUENCE</scope>
    <source>
        <strain evidence="2">GVMAG-M-3300010354-11</strain>
    </source>
</reference>
<protein>
    <recommendedName>
        <fullName evidence="3">DUF378 domain-containing protein</fullName>
    </recommendedName>
</protein>
<proteinExistence type="predicted"/>
<keyword evidence="1" id="KW-1133">Transmembrane helix</keyword>
<organism evidence="2">
    <name type="scientific">viral metagenome</name>
    <dbReference type="NCBI Taxonomy" id="1070528"/>
    <lineage>
        <taxon>unclassified sequences</taxon>
        <taxon>metagenomes</taxon>
        <taxon>organismal metagenomes</taxon>
    </lineage>
</organism>
<dbReference type="PANTHER" id="PTHR37304">
    <property type="entry name" value="MEMBRANE PROTEIN-RELATED"/>
    <property type="match status" value="1"/>
</dbReference>
<dbReference type="PANTHER" id="PTHR37304:SF1">
    <property type="entry name" value="MEMBRANE PROTEIN"/>
    <property type="match status" value="1"/>
</dbReference>
<keyword evidence="1" id="KW-0812">Transmembrane</keyword>
<sequence length="184" mass="20423">MNIMLSAWLEMISLTLIVIGALNWGLVGMFNFNFVQLLAENTFAILEPIVYVLVGVAGIVHIFSRDYYLPFLGKTVYPCGSLTPKTPQDADTSATVKVAPNVNVIYWAAEPNAQIVDNPWVAYSEYENTGVARSDENGVAVLKVRTPTAYKVPKVMFDKTLKPHIHYRTCSMSGMLGRVETVFL</sequence>
<dbReference type="EMBL" id="MN739140">
    <property type="protein sequence ID" value="QHS90468.1"/>
    <property type="molecule type" value="Genomic_DNA"/>
</dbReference>
<feature type="transmembrane region" description="Helical" evidence="1">
    <location>
        <begin position="12"/>
        <end position="32"/>
    </location>
</feature>